<name>A0ABR8HF38_NOSPU</name>
<dbReference type="InterPro" id="IPR000160">
    <property type="entry name" value="GGDEF_dom"/>
</dbReference>
<dbReference type="InterPro" id="IPR043128">
    <property type="entry name" value="Rev_trsase/Diguanyl_cyclase"/>
</dbReference>
<feature type="domain" description="GGDEF" evidence="3">
    <location>
        <begin position="165"/>
        <end position="299"/>
    </location>
</feature>
<dbReference type="PROSITE" id="PS50887">
    <property type="entry name" value="GGDEF"/>
    <property type="match status" value="1"/>
</dbReference>
<organism evidence="4 5">
    <name type="scientific">Nostoc punctiforme FACHB-252</name>
    <dbReference type="NCBI Taxonomy" id="1357509"/>
    <lineage>
        <taxon>Bacteria</taxon>
        <taxon>Bacillati</taxon>
        <taxon>Cyanobacteriota</taxon>
        <taxon>Cyanophyceae</taxon>
        <taxon>Nostocales</taxon>
        <taxon>Nostocaceae</taxon>
        <taxon>Nostoc</taxon>
    </lineage>
</organism>
<evidence type="ECO:0000256" key="1">
    <source>
        <dbReference type="SAM" id="Phobius"/>
    </source>
</evidence>
<dbReference type="RefSeq" id="WP_190950995.1">
    <property type="nucleotide sequence ID" value="NZ_JACJTC010000015.1"/>
</dbReference>
<keyword evidence="1" id="KW-1133">Transmembrane helix</keyword>
<dbReference type="EMBL" id="JACJTC010000015">
    <property type="protein sequence ID" value="MBD2613827.1"/>
    <property type="molecule type" value="Genomic_DNA"/>
</dbReference>
<feature type="domain" description="EAL" evidence="2">
    <location>
        <begin position="308"/>
        <end position="562"/>
    </location>
</feature>
<dbReference type="SMART" id="SM00052">
    <property type="entry name" value="EAL"/>
    <property type="match status" value="1"/>
</dbReference>
<dbReference type="Gene3D" id="3.30.70.270">
    <property type="match status" value="1"/>
</dbReference>
<feature type="transmembrane region" description="Helical" evidence="1">
    <location>
        <begin position="60"/>
        <end position="83"/>
    </location>
</feature>
<dbReference type="SMART" id="SM00267">
    <property type="entry name" value="GGDEF"/>
    <property type="match status" value="1"/>
</dbReference>
<dbReference type="CDD" id="cd01949">
    <property type="entry name" value="GGDEF"/>
    <property type="match status" value="1"/>
</dbReference>
<dbReference type="Proteomes" id="UP000606396">
    <property type="component" value="Unassembled WGS sequence"/>
</dbReference>
<keyword evidence="5" id="KW-1185">Reference proteome</keyword>
<dbReference type="PROSITE" id="PS50883">
    <property type="entry name" value="EAL"/>
    <property type="match status" value="1"/>
</dbReference>
<dbReference type="CDD" id="cd01948">
    <property type="entry name" value="EAL"/>
    <property type="match status" value="1"/>
</dbReference>
<gene>
    <name evidence="4" type="ORF">H6G94_21525</name>
</gene>
<dbReference type="NCBIfam" id="TIGR00254">
    <property type="entry name" value="GGDEF"/>
    <property type="match status" value="1"/>
</dbReference>
<reference evidence="4 5" key="1">
    <citation type="journal article" date="2020" name="ISME J.">
        <title>Comparative genomics reveals insights into cyanobacterial evolution and habitat adaptation.</title>
        <authorList>
            <person name="Chen M.Y."/>
            <person name="Teng W.K."/>
            <person name="Zhao L."/>
            <person name="Hu C.X."/>
            <person name="Zhou Y.K."/>
            <person name="Han B.P."/>
            <person name="Song L.R."/>
            <person name="Shu W.S."/>
        </authorList>
    </citation>
    <scope>NUCLEOTIDE SEQUENCE [LARGE SCALE GENOMIC DNA]</scope>
    <source>
        <strain evidence="4 5">FACHB-252</strain>
    </source>
</reference>
<dbReference type="InterPro" id="IPR050706">
    <property type="entry name" value="Cyclic-di-GMP_PDE-like"/>
</dbReference>
<evidence type="ECO:0000313" key="5">
    <source>
        <dbReference type="Proteomes" id="UP000606396"/>
    </source>
</evidence>
<evidence type="ECO:0000259" key="2">
    <source>
        <dbReference type="PROSITE" id="PS50883"/>
    </source>
</evidence>
<dbReference type="Pfam" id="PF00563">
    <property type="entry name" value="EAL"/>
    <property type="match status" value="1"/>
</dbReference>
<evidence type="ECO:0000313" key="4">
    <source>
        <dbReference type="EMBL" id="MBD2613827.1"/>
    </source>
</evidence>
<dbReference type="PANTHER" id="PTHR33121:SF70">
    <property type="entry name" value="SIGNALING PROTEIN YKOW"/>
    <property type="match status" value="1"/>
</dbReference>
<dbReference type="Pfam" id="PF00990">
    <property type="entry name" value="GGDEF"/>
    <property type="match status" value="1"/>
</dbReference>
<proteinExistence type="predicted"/>
<keyword evidence="1" id="KW-0812">Transmembrane</keyword>
<dbReference type="InterPro" id="IPR001633">
    <property type="entry name" value="EAL_dom"/>
</dbReference>
<dbReference type="InterPro" id="IPR029787">
    <property type="entry name" value="Nucleotide_cyclase"/>
</dbReference>
<dbReference type="SUPFAM" id="SSF141868">
    <property type="entry name" value="EAL domain-like"/>
    <property type="match status" value="1"/>
</dbReference>
<dbReference type="PANTHER" id="PTHR33121">
    <property type="entry name" value="CYCLIC DI-GMP PHOSPHODIESTERASE PDEF"/>
    <property type="match status" value="1"/>
</dbReference>
<evidence type="ECO:0000259" key="3">
    <source>
        <dbReference type="PROSITE" id="PS50887"/>
    </source>
</evidence>
<dbReference type="SUPFAM" id="SSF55073">
    <property type="entry name" value="Nucleotide cyclase"/>
    <property type="match status" value="1"/>
</dbReference>
<keyword evidence="1" id="KW-0472">Membrane</keyword>
<accession>A0ABR8HF38</accession>
<protein>
    <submittedName>
        <fullName evidence="4">GGDEF domain-containing protein</fullName>
    </submittedName>
</protein>
<dbReference type="InterPro" id="IPR035919">
    <property type="entry name" value="EAL_sf"/>
</dbReference>
<dbReference type="Gene3D" id="3.20.20.450">
    <property type="entry name" value="EAL domain"/>
    <property type="match status" value="1"/>
</dbReference>
<feature type="transmembrane region" description="Helical" evidence="1">
    <location>
        <begin position="27"/>
        <end position="48"/>
    </location>
</feature>
<comment type="caution">
    <text evidence="4">The sequence shown here is derived from an EMBL/GenBank/DDBJ whole genome shotgun (WGS) entry which is preliminary data.</text>
</comment>
<sequence>MQLNQKLFLYSSLAYFPLLQTRYTAKIMVVAFLGTHVPLLALIFNFVTSNSYSWEIAIRVLLNALLATLAGTAATLLALHYLLAPVILTSAALQDYLQTKKLPQLPTKFADEAGTLMADTSQTLYKLDELIHQITNYDNLTGLPNRDLFSDRLYQNVSQSQNQQQLIAVLSLAVDDFTGISHALEHETSNHLLRAVAQRLTNCTGKTDILARLTQDEFAIAQMDILSFEKVISFTKTLQSILSKPFLINNQQIHITVSVGITISNLGDRNSVYQLLQQAHIALYQAKQQGSSQYQFYSPEINAQLQERLALENELHGALERGEIVIYYQPLIDLQAKQVTAVEALIRWQHPTRGLVSPGKFIPIAEHNGLIVPIGEWVLRTACAQNRNWQLAGLPPIRMSVNLSARQFEQANLVEVVKQTLEETKLQPSYLELEVTESSLIADIQHSVKTLKQLREVGVWLALDDFGTGYSSLNYLKRFPVNMLKIDRSFVHDVTSNADSAAVTDAIIALAKSLQLKITAEGVETQEQLEYLKKRGCQEGQGFYFGIPATADRITEILKQNSLQIHQIAA</sequence>